<dbReference type="AlphaFoldDB" id="A0A382NJQ1"/>
<organism evidence="2">
    <name type="scientific">marine metagenome</name>
    <dbReference type="NCBI Taxonomy" id="408172"/>
    <lineage>
        <taxon>unclassified sequences</taxon>
        <taxon>metagenomes</taxon>
        <taxon>ecological metagenomes</taxon>
    </lineage>
</organism>
<evidence type="ECO:0000259" key="1">
    <source>
        <dbReference type="Pfam" id="PF18998"/>
    </source>
</evidence>
<dbReference type="EMBL" id="UINC01100114">
    <property type="protein sequence ID" value="SVC59912.1"/>
    <property type="molecule type" value="Genomic_DNA"/>
</dbReference>
<feature type="non-terminal residue" evidence="2">
    <location>
        <position position="1"/>
    </location>
</feature>
<evidence type="ECO:0000313" key="2">
    <source>
        <dbReference type="EMBL" id="SVC59912.1"/>
    </source>
</evidence>
<name>A0A382NJQ1_9ZZZZ</name>
<sequence length="368" mass="39012">GDVSLTPLVKGDGFVKVGADQNVFAAGAKVTLEAVARPGAFFTGWSGQATGTGSEITVTLDESKVITANFGSGYTIEVSSSNGEVRVEPNQPTYPKGTQVTLTAEPADNFAFAGWSGDLGGTDNPLTLDMTKDLSVEALFGGAFSIDSQIASGRGQIKTVPDQNRFLAGTSIGLEALPGAGFKFVKWDYQGLQLDEPIIPPFQITENISVSAFFKDVQDPKVTILEPIGGVTGNENISLRGLVTDNGTLAAVTWLRGEEDQGVLELAEGKFDLKGIVLLKGENSYTVVATDTEGNEKSETVNVTWDPIRTLELVDAPEKQEGKRINIPVRLSSNGDVGGMTFILNYDKQVLKDPILVWSSAADTSINS</sequence>
<dbReference type="Pfam" id="PF18998">
    <property type="entry name" value="Flg_new_2"/>
    <property type="match status" value="3"/>
</dbReference>
<proteinExistence type="predicted"/>
<protein>
    <recommendedName>
        <fullName evidence="1">Bacterial repeat domain-containing protein</fullName>
    </recommendedName>
</protein>
<feature type="non-terminal residue" evidence="2">
    <location>
        <position position="368"/>
    </location>
</feature>
<feature type="domain" description="Bacterial repeat" evidence="1">
    <location>
        <begin position="152"/>
        <end position="217"/>
    </location>
</feature>
<accession>A0A382NJQ1</accession>
<feature type="domain" description="Bacterial repeat" evidence="1">
    <location>
        <begin position="19"/>
        <end position="70"/>
    </location>
</feature>
<reference evidence="2" key="1">
    <citation type="submission" date="2018-05" db="EMBL/GenBank/DDBJ databases">
        <authorList>
            <person name="Lanie J.A."/>
            <person name="Ng W.-L."/>
            <person name="Kazmierczak K.M."/>
            <person name="Andrzejewski T.M."/>
            <person name="Davidsen T.M."/>
            <person name="Wayne K.J."/>
            <person name="Tettelin H."/>
            <person name="Glass J.I."/>
            <person name="Rusch D."/>
            <person name="Podicherti R."/>
            <person name="Tsui H.-C.T."/>
            <person name="Winkler M.E."/>
        </authorList>
    </citation>
    <scope>NUCLEOTIDE SEQUENCE</scope>
</reference>
<dbReference type="InterPro" id="IPR044060">
    <property type="entry name" value="Bacterial_rp_domain"/>
</dbReference>
<feature type="domain" description="Bacterial repeat" evidence="1">
    <location>
        <begin position="74"/>
        <end position="140"/>
    </location>
</feature>
<dbReference type="Gene3D" id="2.60.40.10">
    <property type="entry name" value="Immunoglobulins"/>
    <property type="match status" value="1"/>
</dbReference>
<dbReference type="InterPro" id="IPR013783">
    <property type="entry name" value="Ig-like_fold"/>
</dbReference>
<gene>
    <name evidence="2" type="ORF">METZ01_LOCUS312766</name>
</gene>